<dbReference type="EMBL" id="LR590484">
    <property type="protein sequence ID" value="VTR33700.1"/>
    <property type="molecule type" value="Genomic_DNA"/>
</dbReference>
<dbReference type="AlphaFoldDB" id="A0A4U9UJM1"/>
<proteinExistence type="predicted"/>
<dbReference type="Proteomes" id="UP000308196">
    <property type="component" value="Chromosome"/>
</dbReference>
<name>A0A4U9UJM1_9SPHI</name>
<protein>
    <submittedName>
        <fullName evidence="1">Uncharacterized protein</fullName>
    </submittedName>
</protein>
<sequence length="81" mass="9600">MKNAKSKSSQIFEISMMTGHKQLRKIMQFYAIREIRILLHSEITINKKKMPIQASFFVDSIFMIFNPPLLRCWYYLDDPGA</sequence>
<organism evidence="1 2">
    <name type="scientific">Sphingobacterium thalpophilum</name>
    <dbReference type="NCBI Taxonomy" id="259"/>
    <lineage>
        <taxon>Bacteria</taxon>
        <taxon>Pseudomonadati</taxon>
        <taxon>Bacteroidota</taxon>
        <taxon>Sphingobacteriia</taxon>
        <taxon>Sphingobacteriales</taxon>
        <taxon>Sphingobacteriaceae</taxon>
        <taxon>Sphingobacterium</taxon>
    </lineage>
</organism>
<accession>A0A4U9UJM1</accession>
<dbReference type="KEGG" id="stha:NCTC11429_01213"/>
<gene>
    <name evidence="1" type="ORF">NCTC11429_01213</name>
</gene>
<evidence type="ECO:0000313" key="1">
    <source>
        <dbReference type="EMBL" id="VTR33700.1"/>
    </source>
</evidence>
<evidence type="ECO:0000313" key="2">
    <source>
        <dbReference type="Proteomes" id="UP000308196"/>
    </source>
</evidence>
<reference evidence="1 2" key="1">
    <citation type="submission" date="2019-05" db="EMBL/GenBank/DDBJ databases">
        <authorList>
            <consortium name="Pathogen Informatics"/>
        </authorList>
    </citation>
    <scope>NUCLEOTIDE SEQUENCE [LARGE SCALE GENOMIC DNA]</scope>
    <source>
        <strain evidence="1 2">NCTC11429</strain>
    </source>
</reference>